<dbReference type="eggNOG" id="ENOG502ZT1M">
    <property type="taxonomic scope" value="Bacteria"/>
</dbReference>
<dbReference type="Proteomes" id="UP000092661">
    <property type="component" value="Chromosome"/>
</dbReference>
<dbReference type="EMBL" id="CP016534">
    <property type="protein sequence ID" value="ANU11163.1"/>
    <property type="molecule type" value="Genomic_DNA"/>
</dbReference>
<protein>
    <submittedName>
        <fullName evidence="3">Uncharacterized protein</fullName>
    </submittedName>
</protein>
<keyword evidence="5" id="KW-1185">Reference proteome</keyword>
<keyword evidence="1" id="KW-0472">Membrane</keyword>
<feature type="transmembrane region" description="Helical" evidence="1">
    <location>
        <begin position="12"/>
        <end position="35"/>
    </location>
</feature>
<dbReference type="RefSeq" id="WP_006830455.1">
    <property type="nucleotide sequence ID" value="NZ_AJYB01000038.1"/>
</dbReference>
<dbReference type="Proteomes" id="UP000004725">
    <property type="component" value="Unassembled WGS sequence"/>
</dbReference>
<reference evidence="5" key="2">
    <citation type="submission" date="2016-07" db="EMBL/GenBank/DDBJ databases">
        <authorList>
            <person name="See-Too W.S."/>
        </authorList>
    </citation>
    <scope>NUCLEOTIDE SEQUENCE [LARGE SCALE GENOMIC DNA]</scope>
    <source>
        <strain evidence="5">DSM 14505</strain>
    </source>
</reference>
<evidence type="ECO:0000313" key="3">
    <source>
        <dbReference type="EMBL" id="EIM06183.1"/>
    </source>
</evidence>
<dbReference type="KEGG" id="pana:BBH88_13090"/>
<gene>
    <name evidence="3" type="ORF">A1A1_12437</name>
    <name evidence="2" type="ORF">BBH88_13090</name>
</gene>
<dbReference type="EMBL" id="AJYB01000038">
    <property type="protein sequence ID" value="EIM06183.1"/>
    <property type="molecule type" value="Genomic_DNA"/>
</dbReference>
<sequence>MFSRNLSNEKGSVYPIAIVFFLSAIMLLSHTLTLYSIQYKTYDGLENMHRHATIQLLMDIEQNKMPE</sequence>
<dbReference type="OrthoDB" id="2429152at2"/>
<evidence type="ECO:0000313" key="5">
    <source>
        <dbReference type="Proteomes" id="UP000092661"/>
    </source>
</evidence>
<keyword evidence="1" id="KW-1133">Transmembrane helix</keyword>
<name>A0A1C7DIW3_9BACL</name>
<proteinExistence type="predicted"/>
<accession>A0A1C7DIW3</accession>
<evidence type="ECO:0000313" key="4">
    <source>
        <dbReference type="Proteomes" id="UP000004725"/>
    </source>
</evidence>
<organism evidence="3 4">
    <name type="scientific">Planococcus antarcticus DSM 14505</name>
    <dbReference type="NCBI Taxonomy" id="1185653"/>
    <lineage>
        <taxon>Bacteria</taxon>
        <taxon>Bacillati</taxon>
        <taxon>Bacillota</taxon>
        <taxon>Bacilli</taxon>
        <taxon>Bacillales</taxon>
        <taxon>Caryophanaceae</taxon>
        <taxon>Planococcus</taxon>
    </lineage>
</organism>
<evidence type="ECO:0000256" key="1">
    <source>
        <dbReference type="SAM" id="Phobius"/>
    </source>
</evidence>
<dbReference type="AlphaFoldDB" id="A0A1C7DIW3"/>
<keyword evidence="1" id="KW-0812">Transmembrane</keyword>
<reference evidence="3 4" key="1">
    <citation type="journal article" date="2012" name="J. Bacteriol.">
        <title>Genome Sequence of the Antarctic Psychrophile Bacterium Planococcus antarcticus DSM 14505.</title>
        <authorList>
            <person name="Margolles A."/>
            <person name="Gueimonde M."/>
            <person name="Sanchez B."/>
        </authorList>
    </citation>
    <scope>NUCLEOTIDE SEQUENCE [LARGE SCALE GENOMIC DNA]</scope>
    <source>
        <strain evidence="3 4">DSM 14505</strain>
    </source>
</reference>
<evidence type="ECO:0000313" key="2">
    <source>
        <dbReference type="EMBL" id="ANU11163.1"/>
    </source>
</evidence>
<reference evidence="2" key="3">
    <citation type="submission" date="2016-10" db="EMBL/GenBank/DDBJ databases">
        <authorList>
            <person name="See-Too W.S."/>
        </authorList>
    </citation>
    <scope>NUCLEOTIDE SEQUENCE</scope>
    <source>
        <strain evidence="2">DSM 14505</strain>
    </source>
</reference>